<feature type="transmembrane region" description="Helical" evidence="2">
    <location>
        <begin position="126"/>
        <end position="145"/>
    </location>
</feature>
<accession>A0A2P2GNV5</accession>
<proteinExistence type="predicted"/>
<evidence type="ECO:0000313" key="4">
    <source>
        <dbReference type="Proteomes" id="UP000265325"/>
    </source>
</evidence>
<dbReference type="EMBL" id="LAQS01000019">
    <property type="protein sequence ID" value="KKZ73173.1"/>
    <property type="molecule type" value="Genomic_DNA"/>
</dbReference>
<reference evidence="3 4" key="1">
    <citation type="submission" date="2015-05" db="EMBL/GenBank/DDBJ databases">
        <title>Draft Genome assembly of Streptomyces showdoensis.</title>
        <authorList>
            <person name="Thapa K.K."/>
            <person name="Metsa-Ketela M."/>
        </authorList>
    </citation>
    <scope>NUCLEOTIDE SEQUENCE [LARGE SCALE GENOMIC DNA]</scope>
    <source>
        <strain evidence="3 4">ATCC 15227</strain>
    </source>
</reference>
<feature type="compositionally biased region" description="Basic and acidic residues" evidence="1">
    <location>
        <begin position="1"/>
        <end position="12"/>
    </location>
</feature>
<keyword evidence="2" id="KW-1133">Transmembrane helix</keyword>
<protein>
    <submittedName>
        <fullName evidence="3">Uncharacterized protein</fullName>
    </submittedName>
</protein>
<feature type="region of interest" description="Disordered" evidence="1">
    <location>
        <begin position="1"/>
        <end position="21"/>
    </location>
</feature>
<keyword evidence="2" id="KW-0812">Transmembrane</keyword>
<sequence>MSRAHSADDRATGKGVGHASAEGELRLTMGQFVMPRHWSPGEGHDMAGKSESDWLTARQVSGLWPGVGARSVYVNALAHGVRVRTDSWMTTTGSASKTWYHADDVRRVAPQIAAQPPLKGPSPLPCCLLLLVLAAVPAVWLALAIRETVSP</sequence>
<evidence type="ECO:0000313" key="3">
    <source>
        <dbReference type="EMBL" id="KKZ73173.1"/>
    </source>
</evidence>
<evidence type="ECO:0000256" key="1">
    <source>
        <dbReference type="SAM" id="MobiDB-lite"/>
    </source>
</evidence>
<comment type="caution">
    <text evidence="3">The sequence shown here is derived from an EMBL/GenBank/DDBJ whole genome shotgun (WGS) entry which is preliminary data.</text>
</comment>
<dbReference type="AlphaFoldDB" id="A0A2P2GNV5"/>
<evidence type="ECO:0000256" key="2">
    <source>
        <dbReference type="SAM" id="Phobius"/>
    </source>
</evidence>
<dbReference type="Proteomes" id="UP000265325">
    <property type="component" value="Unassembled WGS sequence"/>
</dbReference>
<keyword evidence="2" id="KW-0472">Membrane</keyword>
<keyword evidence="4" id="KW-1185">Reference proteome</keyword>
<gene>
    <name evidence="3" type="ORF">VO63_14370</name>
</gene>
<name>A0A2P2GNV5_STREW</name>
<dbReference type="RefSeq" id="WP_046908153.1">
    <property type="nucleotide sequence ID" value="NZ_BAAAXG010000004.1"/>
</dbReference>
<organism evidence="3 4">
    <name type="scientific">Streptomyces showdoensis</name>
    <dbReference type="NCBI Taxonomy" id="68268"/>
    <lineage>
        <taxon>Bacteria</taxon>
        <taxon>Bacillati</taxon>
        <taxon>Actinomycetota</taxon>
        <taxon>Actinomycetes</taxon>
        <taxon>Kitasatosporales</taxon>
        <taxon>Streptomycetaceae</taxon>
        <taxon>Streptomyces</taxon>
    </lineage>
</organism>